<dbReference type="Proteomes" id="UP000248724">
    <property type="component" value="Unassembled WGS sequence"/>
</dbReference>
<evidence type="ECO:0000313" key="3">
    <source>
        <dbReference type="Proteomes" id="UP000248724"/>
    </source>
</evidence>
<accession>A0A2W5Z5B1</accession>
<dbReference type="EMBL" id="QHBU01000280">
    <property type="protein sequence ID" value="PZR77876.1"/>
    <property type="molecule type" value="Genomic_DNA"/>
</dbReference>
<dbReference type="Proteomes" id="UP000606991">
    <property type="component" value="Unassembled WGS sequence"/>
</dbReference>
<reference evidence="2 3" key="1">
    <citation type="journal article" date="2017" name="Nature">
        <title>Atmospheric trace gases support primary production in Antarctic desert surface soil.</title>
        <authorList>
            <person name="Ji M."/>
            <person name="Greening C."/>
            <person name="Vanwonterghem I."/>
            <person name="Carere C.R."/>
            <person name="Bay S.K."/>
            <person name="Steen J.A."/>
            <person name="Montgomery K."/>
            <person name="Lines T."/>
            <person name="Beardall J."/>
            <person name="van Dorst J."/>
            <person name="Snape I."/>
            <person name="Stott M.B."/>
            <person name="Hugenholtz P."/>
            <person name="Ferrari B.C."/>
        </authorList>
    </citation>
    <scope>NUCLEOTIDE SEQUENCE [LARGE SCALE GENOMIC DNA]</scope>
    <source>
        <strain evidence="2">RRmetagenome_bin12</strain>
    </source>
</reference>
<evidence type="ECO:0000313" key="1">
    <source>
        <dbReference type="EMBL" id="MBJ7594576.1"/>
    </source>
</evidence>
<dbReference type="RefSeq" id="WP_337310896.1">
    <property type="nucleotide sequence ID" value="NZ_JAEKNS010000074.1"/>
</dbReference>
<reference evidence="1 4" key="3">
    <citation type="submission" date="2020-10" db="EMBL/GenBank/DDBJ databases">
        <title>Ca. Dormibacterota MAGs.</title>
        <authorList>
            <person name="Montgomery K."/>
        </authorList>
    </citation>
    <scope>NUCLEOTIDE SEQUENCE [LARGE SCALE GENOMIC DNA]</scope>
    <source>
        <strain evidence="1">SC8812_S17_18</strain>
    </source>
</reference>
<organism evidence="2 3">
    <name type="scientific">Candidatus Aeolococcus gillhamiae</name>
    <dbReference type="NCBI Taxonomy" id="3127015"/>
    <lineage>
        <taxon>Bacteria</taxon>
        <taxon>Bacillati</taxon>
        <taxon>Candidatus Dormiibacterota</taxon>
        <taxon>Candidatus Dormibacteria</taxon>
        <taxon>Candidatus Aeolococcales</taxon>
        <taxon>Candidatus Aeolococcaceae</taxon>
        <taxon>Candidatus Aeolococcus</taxon>
    </lineage>
</organism>
<dbReference type="EMBL" id="JAEKNS010000074">
    <property type="protein sequence ID" value="MBJ7594576.1"/>
    <property type="molecule type" value="Genomic_DNA"/>
</dbReference>
<dbReference type="AlphaFoldDB" id="A0A2W5Z5B1"/>
<sequence length="231" mass="23426">MIARRRSHAAQAGLVRGCCFGLILLVVLIAGSIVVGSRALAAPDLGAAPGGTVHGSSEAVIAAALGGDAATQLLGSDHAVVTVSERDLTVIASARNPSPDRFRNPQARIRNGEVVVSADTSVGPFGVTAVAWYQLLFNNPAAAPQVTAQADKYAVGQLGIPGFIGDRLNPRGSASLNLTALFASNPALEALSRALDCVSVQPDGVHIGFHRRGVSTSAGMCAQTVQAATAA</sequence>
<evidence type="ECO:0000313" key="2">
    <source>
        <dbReference type="EMBL" id="PZR77876.1"/>
    </source>
</evidence>
<gene>
    <name evidence="2" type="ORF">DLM65_14630</name>
    <name evidence="1" type="ORF">JF886_06875</name>
</gene>
<proteinExistence type="predicted"/>
<protein>
    <submittedName>
        <fullName evidence="2">Uncharacterized protein</fullName>
    </submittedName>
</protein>
<evidence type="ECO:0000313" key="4">
    <source>
        <dbReference type="Proteomes" id="UP000606991"/>
    </source>
</evidence>
<name>A0A2W5Z5B1_9BACT</name>
<comment type="caution">
    <text evidence="2">The sequence shown here is derived from an EMBL/GenBank/DDBJ whole genome shotgun (WGS) entry which is preliminary data.</text>
</comment>
<accession>A0A934N3E8</accession>
<reference evidence="2" key="2">
    <citation type="submission" date="2018-05" db="EMBL/GenBank/DDBJ databases">
        <authorList>
            <person name="Ferrari B."/>
        </authorList>
    </citation>
    <scope>NUCLEOTIDE SEQUENCE</scope>
    <source>
        <strain evidence="2">RRmetagenome_bin12</strain>
    </source>
</reference>